<dbReference type="Proteomes" id="UP000631114">
    <property type="component" value="Unassembled WGS sequence"/>
</dbReference>
<sequence>MRIEMPKGFDIGWDHAIRIPEIKRAQSANRDKILAGGGITRLKVHLGGGNKNVEKCLKCGKEIRDMFRQIIESGIEKRNGKNIAQEHYRAVMHAHRPGEDSDEDDNEFEMARQQSRDEYKRFCETGSWDRRGPTRENSNVPSTSSSKGKGGGGRGDGSGPSRVGGGGPSGFDDDHAQVRASGQSRGGGGGRGDGSGPSRVGGGGPPGFDGNDGVQSQQPRVSIGGGVGSQRVTAPRVGPHKCPPSGRVDAPLLGLNKQLVVPHKGRDNRGVYFIERMGLTMQLKTRPWCFRQRGSLTKKRSTKESRSYTSTDSGNCFMGKGRLIGSRCQVGTQYSRSQYYGNWNDPQAYSTTSTYATSSEQYASPQSYGDWNAPSHEYSIESTFVLPSEQYAPPRHSYGGWNEKDQSMEDVQPFSDHSVDMPPPAWGTVWEPPSRSVVEETGYPIIGYLQLCGKNLDQSAYDLYVENFLTWNQYCNDFLFESTLHGVKGIQEGRKSFWQ</sequence>
<reference evidence="2 3" key="1">
    <citation type="submission" date="2020-10" db="EMBL/GenBank/DDBJ databases">
        <title>The Coptis chinensis genome and diversification of protoberbering-type alkaloids.</title>
        <authorList>
            <person name="Wang B."/>
            <person name="Shu S."/>
            <person name="Song C."/>
            <person name="Liu Y."/>
        </authorList>
    </citation>
    <scope>NUCLEOTIDE SEQUENCE [LARGE SCALE GENOMIC DNA]</scope>
    <source>
        <strain evidence="2">HL-2020</strain>
        <tissue evidence="2">Leaf</tissue>
    </source>
</reference>
<feature type="compositionally biased region" description="Gly residues" evidence="1">
    <location>
        <begin position="148"/>
        <end position="169"/>
    </location>
</feature>
<comment type="caution">
    <text evidence="2">The sequence shown here is derived from an EMBL/GenBank/DDBJ whole genome shotgun (WGS) entry which is preliminary data.</text>
</comment>
<protein>
    <submittedName>
        <fullName evidence="2">Uncharacterized protein</fullName>
    </submittedName>
</protein>
<keyword evidence="3" id="KW-1185">Reference proteome</keyword>
<proteinExistence type="predicted"/>
<feature type="compositionally biased region" description="Basic and acidic residues" evidence="1">
    <location>
        <begin position="114"/>
        <end position="134"/>
    </location>
</feature>
<accession>A0A835IIH9</accession>
<dbReference type="EMBL" id="JADFTS010000003">
    <property type="protein sequence ID" value="KAF9616318.1"/>
    <property type="molecule type" value="Genomic_DNA"/>
</dbReference>
<evidence type="ECO:0000313" key="2">
    <source>
        <dbReference type="EMBL" id="KAF9616318.1"/>
    </source>
</evidence>
<gene>
    <name evidence="2" type="ORF">IFM89_029094</name>
</gene>
<name>A0A835IIH9_9MAGN</name>
<organism evidence="2 3">
    <name type="scientific">Coptis chinensis</name>
    <dbReference type="NCBI Taxonomy" id="261450"/>
    <lineage>
        <taxon>Eukaryota</taxon>
        <taxon>Viridiplantae</taxon>
        <taxon>Streptophyta</taxon>
        <taxon>Embryophyta</taxon>
        <taxon>Tracheophyta</taxon>
        <taxon>Spermatophyta</taxon>
        <taxon>Magnoliopsida</taxon>
        <taxon>Ranunculales</taxon>
        <taxon>Ranunculaceae</taxon>
        <taxon>Coptidoideae</taxon>
        <taxon>Coptis</taxon>
    </lineage>
</organism>
<evidence type="ECO:0000313" key="3">
    <source>
        <dbReference type="Proteomes" id="UP000631114"/>
    </source>
</evidence>
<feature type="region of interest" description="Disordered" evidence="1">
    <location>
        <begin position="95"/>
        <end position="249"/>
    </location>
</feature>
<dbReference type="OrthoDB" id="2442898at2759"/>
<evidence type="ECO:0000256" key="1">
    <source>
        <dbReference type="SAM" id="MobiDB-lite"/>
    </source>
</evidence>
<feature type="compositionally biased region" description="Gly residues" evidence="1">
    <location>
        <begin position="184"/>
        <end position="207"/>
    </location>
</feature>
<dbReference type="AlphaFoldDB" id="A0A835IIH9"/>